<keyword evidence="2" id="KW-1185">Reference proteome</keyword>
<evidence type="ECO:0000313" key="1">
    <source>
        <dbReference type="EMBL" id="KAJ1113555.1"/>
    </source>
</evidence>
<dbReference type="Proteomes" id="UP001066276">
    <property type="component" value="Chromosome 8"/>
</dbReference>
<protein>
    <submittedName>
        <fullName evidence="1">Uncharacterized protein</fullName>
    </submittedName>
</protein>
<reference evidence="1" key="1">
    <citation type="journal article" date="2022" name="bioRxiv">
        <title>Sequencing and chromosome-scale assembly of the giantPleurodeles waltlgenome.</title>
        <authorList>
            <person name="Brown T."/>
            <person name="Elewa A."/>
            <person name="Iarovenko S."/>
            <person name="Subramanian E."/>
            <person name="Araus A.J."/>
            <person name="Petzold A."/>
            <person name="Susuki M."/>
            <person name="Suzuki K.-i.T."/>
            <person name="Hayashi T."/>
            <person name="Toyoda A."/>
            <person name="Oliveira C."/>
            <person name="Osipova E."/>
            <person name="Leigh N.D."/>
            <person name="Simon A."/>
            <person name="Yun M.H."/>
        </authorList>
    </citation>
    <scope>NUCLEOTIDE SEQUENCE</scope>
    <source>
        <strain evidence="1">20211129_DDA</strain>
        <tissue evidence="1">Liver</tissue>
    </source>
</reference>
<name>A0AAV7NL85_PLEWA</name>
<proteinExistence type="predicted"/>
<organism evidence="1 2">
    <name type="scientific">Pleurodeles waltl</name>
    <name type="common">Iberian ribbed newt</name>
    <dbReference type="NCBI Taxonomy" id="8319"/>
    <lineage>
        <taxon>Eukaryota</taxon>
        <taxon>Metazoa</taxon>
        <taxon>Chordata</taxon>
        <taxon>Craniata</taxon>
        <taxon>Vertebrata</taxon>
        <taxon>Euteleostomi</taxon>
        <taxon>Amphibia</taxon>
        <taxon>Batrachia</taxon>
        <taxon>Caudata</taxon>
        <taxon>Salamandroidea</taxon>
        <taxon>Salamandridae</taxon>
        <taxon>Pleurodelinae</taxon>
        <taxon>Pleurodeles</taxon>
    </lineage>
</organism>
<sequence length="88" mass="10344">MGDEHKIISMMIMLDPGYNVHTSDKEVMVNTENFYFMQTRCDMNDFAKKTRTSPGMLFIKFEDVSQVYEKWNTGIFMFLAVLMAINRV</sequence>
<accession>A0AAV7NL85</accession>
<dbReference type="AlphaFoldDB" id="A0AAV7NL85"/>
<comment type="caution">
    <text evidence="1">The sequence shown here is derived from an EMBL/GenBank/DDBJ whole genome shotgun (WGS) entry which is preliminary data.</text>
</comment>
<dbReference type="EMBL" id="JANPWB010000012">
    <property type="protein sequence ID" value="KAJ1113555.1"/>
    <property type="molecule type" value="Genomic_DNA"/>
</dbReference>
<evidence type="ECO:0000313" key="2">
    <source>
        <dbReference type="Proteomes" id="UP001066276"/>
    </source>
</evidence>
<gene>
    <name evidence="1" type="ORF">NDU88_001797</name>
</gene>